<name>A0AB73BF35_9GAMM</name>
<protein>
    <submittedName>
        <fullName evidence="3">DUF4297 domain-containing protein</fullName>
    </submittedName>
</protein>
<reference evidence="3 4" key="1">
    <citation type="submission" date="2019-01" db="EMBL/GenBank/DDBJ databases">
        <title>Genome sequences of marine Pseudoalteromonas species.</title>
        <authorList>
            <person name="Boraston A.B."/>
            <person name="Hehemann J.-H."/>
            <person name="Vickers C.J."/>
            <person name="Salama-Alber O."/>
            <person name="Abe K."/>
            <person name="Hettle A.J."/>
        </authorList>
    </citation>
    <scope>NUCLEOTIDE SEQUENCE [LARGE SCALE GENOMIC DNA]</scope>
    <source>
        <strain evidence="3 4">PS42</strain>
    </source>
</reference>
<dbReference type="InterPro" id="IPR025382">
    <property type="entry name" value="Cap4-like_endonuclease_dom"/>
</dbReference>
<evidence type="ECO:0000313" key="4">
    <source>
        <dbReference type="Proteomes" id="UP000324162"/>
    </source>
</evidence>
<dbReference type="Proteomes" id="UP000324162">
    <property type="component" value="Unassembled WGS sequence"/>
</dbReference>
<comment type="caution">
    <text evidence="3">The sequence shown here is derived from an EMBL/GenBank/DDBJ whole genome shotgun (WGS) entry which is preliminary data.</text>
</comment>
<proteinExistence type="predicted"/>
<dbReference type="Pfam" id="PF14130">
    <property type="entry name" value="Cap4_nuclease"/>
    <property type="match status" value="1"/>
</dbReference>
<evidence type="ECO:0000259" key="1">
    <source>
        <dbReference type="Pfam" id="PF08878"/>
    </source>
</evidence>
<dbReference type="RefSeq" id="WP_149614721.1">
    <property type="nucleotide sequence ID" value="NZ_SEUK01000052.1"/>
</dbReference>
<gene>
    <name evidence="3" type="ORF">EU508_14650</name>
</gene>
<evidence type="ECO:0000313" key="3">
    <source>
        <dbReference type="EMBL" id="KAA1158734.1"/>
    </source>
</evidence>
<dbReference type="Pfam" id="PF08878">
    <property type="entry name" value="HamA"/>
    <property type="match status" value="1"/>
</dbReference>
<sequence length="532" mass="61142">MYQMDENNGGGVGAKKGFFFQDYVATLFASEMLLDNRISGVGCEVGDDIDLFHPKKVVTHVQVKTGTVDKDWNLTELKKSRNITQDKKPKSYSSILHKSLELDKDTNLTSKFMMVTDRSVKGPLCFLEIPLGNRVTKTGREKLVSSINSALGKNFISKNGNRGDYWVDNTLWRVFCSIELVILQVEHNLRAASEELLNCVLTNESVKQLGEILCNRIYRKSQLCKKTYLAQDKTLSRNEAIDLLRDFALKNTLLPKAYPVVDLADIVTPLFDERVENRRKQGFVQGFNFDAYRYDHVIDMLVDWVDEVFLRPSELTANSQVISKSTDLRSRITQFDLKVVVSRTILNSIIRKQHVAQPIPMVMFAANSDKCLKFDSVHIVRGNDDNHELWVGVTEFIENSDDIIEVIERLCGKMSELVFIDMDKDRQIILEGKDDKYLFKHDIDTILDTSNSFSSHLERFKFVVFISYRLPSYDYKTSEDVLTQEIKDKIKYMYDLMITKSSFFNQIRLGFYVFPTPCNDTILSKLKGKISS</sequence>
<evidence type="ECO:0000259" key="2">
    <source>
        <dbReference type="Pfam" id="PF14130"/>
    </source>
</evidence>
<dbReference type="EMBL" id="SEUK01000052">
    <property type="protein sequence ID" value="KAA1158734.1"/>
    <property type="molecule type" value="Genomic_DNA"/>
</dbReference>
<feature type="domain" description="Anti-bacteriophage protein A/HamA C-terminal" evidence="1">
    <location>
        <begin position="276"/>
        <end position="526"/>
    </location>
</feature>
<accession>A0AB73BF35</accession>
<dbReference type="InterPro" id="IPR014976">
    <property type="entry name" value="AbpA_HamA_C"/>
</dbReference>
<dbReference type="AlphaFoldDB" id="A0AB73BF35"/>
<feature type="domain" description="CD-NTase associated protein 4-like DNA endonuclease" evidence="2">
    <location>
        <begin position="10"/>
        <end position="221"/>
    </location>
</feature>
<dbReference type="GO" id="GO:0004518">
    <property type="term" value="F:nuclease activity"/>
    <property type="evidence" value="ECO:0007669"/>
    <property type="project" value="InterPro"/>
</dbReference>
<organism evidence="3 4">
    <name type="scientific">Pseudoalteromonas fuliginea</name>
    <dbReference type="NCBI Taxonomy" id="1872678"/>
    <lineage>
        <taxon>Bacteria</taxon>
        <taxon>Pseudomonadati</taxon>
        <taxon>Pseudomonadota</taxon>
        <taxon>Gammaproteobacteria</taxon>
        <taxon>Alteromonadales</taxon>
        <taxon>Pseudoalteromonadaceae</taxon>
        <taxon>Pseudoalteromonas</taxon>
    </lineage>
</organism>